<sequence length="789" mass="89376">MNHAAHNKLVSFIWSIADDCLRDVYVRGKYRDVILPMVVLRRLDALLEPSKDKVLEELAFQKNDMGLTELDDNGLKEASGYVFYNTSKWTLTQLLKTATNNQQILLANVEDYLNGYSANVKEIIDKFNLKTQVRHMAGKDVLLGVLEKFTSPYINLTPYEKEDPDGNRLPVLSNLGMGYVFEELIRKFNEENNEEAGEHFTPREVIELMTHLIFDPVKDQLPPVMTIYDPACGSGGMLTESQNFIKDEDGAIRATGDVYLYGKEINDETYAICKSDMMIKGNNPANIRVGSTLSTDEFAGTRFDFMLSNPPYGKSWASEQKYIKDGGDVIDARFRVTLNDYWGNAETLDATPRSSDGQLLFLMEMVSKMKPLDNSSHGSRIASVHNGSSLFTGDAGSGESNIRRHIIENDLLEAIIQLPNNLFYNTGITTYIWLLSNHKAPERKGKVQLIDASQLYRKLRKNLGNKNCEFAPQHIREIVATYLALATQERQTDDAGIAAQVFDNSDFGYYKVNIERPDRRKAQFSQERIETLRFDKALNQPMQWIYQQWGDAVYQPGCLAQHEKAIQAWCEDNELGLNAKNRSKLLSLDTWLKQQNLMQTAQTLMAAIGTDQSSDFNQFKVSVDAILKAQAIKLTASDKNAILNAVSWYDESAEKVIAQTFKLNGDMLEKVLQRLDCSEDELPDFGVYPAGKKGEYLSYESNADLRDSESVPLNDQIHRYFQAEVKPHVAEAWINLDSVKIGYEISFNKYFYRHKPLRTMNDVAQDIIALEKQAEGLIADILGIDVNLL</sequence>
<evidence type="ECO:0000313" key="10">
    <source>
        <dbReference type="EMBL" id="MCQ8103218.1"/>
    </source>
</evidence>
<evidence type="ECO:0000256" key="2">
    <source>
        <dbReference type="ARBA" id="ARBA00011900"/>
    </source>
</evidence>
<evidence type="ECO:0000259" key="9">
    <source>
        <dbReference type="Pfam" id="PF12161"/>
    </source>
</evidence>
<dbReference type="InterPro" id="IPR022749">
    <property type="entry name" value="D12N6_MeTrfase_N"/>
</dbReference>
<keyword evidence="4" id="KW-0808">Transferase</keyword>
<dbReference type="SUPFAM" id="SSF53335">
    <property type="entry name" value="S-adenosyl-L-methionine-dependent methyltransferases"/>
    <property type="match status" value="1"/>
</dbReference>
<gene>
    <name evidence="10" type="ORF">NP590_03785</name>
</gene>
<keyword evidence="11" id="KW-1185">Reference proteome</keyword>
<evidence type="ECO:0000256" key="4">
    <source>
        <dbReference type="ARBA" id="ARBA00022679"/>
    </source>
</evidence>
<dbReference type="CDD" id="cd02440">
    <property type="entry name" value="AdoMet_MTases"/>
    <property type="match status" value="1"/>
</dbReference>
<keyword evidence="3" id="KW-0489">Methyltransferase</keyword>
<keyword evidence="6" id="KW-0680">Restriction system</keyword>
<comment type="similarity">
    <text evidence="1">Belongs to the N(4)/N(6)-methyltransferase family.</text>
</comment>
<dbReference type="RefSeq" id="WP_256600901.1">
    <property type="nucleotide sequence ID" value="NZ_JANIBJ010000005.1"/>
</dbReference>
<evidence type="ECO:0000256" key="3">
    <source>
        <dbReference type="ARBA" id="ARBA00022603"/>
    </source>
</evidence>
<evidence type="ECO:0000256" key="7">
    <source>
        <dbReference type="ARBA" id="ARBA00047942"/>
    </source>
</evidence>
<evidence type="ECO:0000313" key="11">
    <source>
        <dbReference type="Proteomes" id="UP001524499"/>
    </source>
</evidence>
<accession>A0ABT1TD72</accession>
<dbReference type="Proteomes" id="UP001524499">
    <property type="component" value="Unassembled WGS sequence"/>
</dbReference>
<protein>
    <recommendedName>
        <fullName evidence="2">site-specific DNA-methyltransferase (adenine-specific)</fullName>
        <ecNumber evidence="2">2.1.1.72</ecNumber>
    </recommendedName>
</protein>
<dbReference type="InterPro" id="IPR003356">
    <property type="entry name" value="DNA_methylase_A-5"/>
</dbReference>
<dbReference type="PANTHER" id="PTHR42933:SF3">
    <property type="entry name" value="TYPE I RESTRICTION ENZYME MJAVIII METHYLASE SUBUNIT"/>
    <property type="match status" value="1"/>
</dbReference>
<evidence type="ECO:0000259" key="8">
    <source>
        <dbReference type="Pfam" id="PF02384"/>
    </source>
</evidence>
<reference evidence="10 11" key="1">
    <citation type="submission" date="2022-07" db="EMBL/GenBank/DDBJ databases">
        <title>Methylomonas rivi sp. nov., Methylomonas rosea sp. nov., Methylomonas aureus sp. nov. and Methylomonas subterranea sp. nov., four novel methanotrophs isolated from a freshwater creek and the deep terrestrial subsurface.</title>
        <authorList>
            <person name="Abin C."/>
            <person name="Sankaranarayanan K."/>
            <person name="Garner C."/>
            <person name="Sindelar R."/>
            <person name="Kotary K."/>
            <person name="Garner R."/>
            <person name="Barclay S."/>
            <person name="Lawson P."/>
            <person name="Krumholz L."/>
        </authorList>
    </citation>
    <scope>NUCLEOTIDE SEQUENCE [LARGE SCALE GENOMIC DNA]</scope>
    <source>
        <strain evidence="10 11">SURF-2</strain>
    </source>
</reference>
<dbReference type="PANTHER" id="PTHR42933">
    <property type="entry name" value="SLR6095 PROTEIN"/>
    <property type="match status" value="1"/>
</dbReference>
<organism evidence="10 11">
    <name type="scientific">Methylomonas subterranea</name>
    <dbReference type="NCBI Taxonomy" id="2952225"/>
    <lineage>
        <taxon>Bacteria</taxon>
        <taxon>Pseudomonadati</taxon>
        <taxon>Pseudomonadota</taxon>
        <taxon>Gammaproteobacteria</taxon>
        <taxon>Methylococcales</taxon>
        <taxon>Methylococcaceae</taxon>
        <taxon>Methylomonas</taxon>
    </lineage>
</organism>
<feature type="domain" description="DNA methylase adenine-specific" evidence="8">
    <location>
        <begin position="177"/>
        <end position="491"/>
    </location>
</feature>
<dbReference type="InterPro" id="IPR051537">
    <property type="entry name" value="DNA_Adenine_Mtase"/>
</dbReference>
<evidence type="ECO:0000256" key="5">
    <source>
        <dbReference type="ARBA" id="ARBA00022691"/>
    </source>
</evidence>
<dbReference type="InterPro" id="IPR002052">
    <property type="entry name" value="DNA_methylase_N6_adenine_CS"/>
</dbReference>
<dbReference type="Gene3D" id="3.40.50.150">
    <property type="entry name" value="Vaccinia Virus protein VP39"/>
    <property type="match status" value="1"/>
</dbReference>
<evidence type="ECO:0000256" key="1">
    <source>
        <dbReference type="ARBA" id="ARBA00006594"/>
    </source>
</evidence>
<dbReference type="PROSITE" id="PS00092">
    <property type="entry name" value="N6_MTASE"/>
    <property type="match status" value="1"/>
</dbReference>
<comment type="catalytic activity">
    <reaction evidence="7">
        <text>a 2'-deoxyadenosine in DNA + S-adenosyl-L-methionine = an N(6)-methyl-2'-deoxyadenosine in DNA + S-adenosyl-L-homocysteine + H(+)</text>
        <dbReference type="Rhea" id="RHEA:15197"/>
        <dbReference type="Rhea" id="RHEA-COMP:12418"/>
        <dbReference type="Rhea" id="RHEA-COMP:12419"/>
        <dbReference type="ChEBI" id="CHEBI:15378"/>
        <dbReference type="ChEBI" id="CHEBI:57856"/>
        <dbReference type="ChEBI" id="CHEBI:59789"/>
        <dbReference type="ChEBI" id="CHEBI:90615"/>
        <dbReference type="ChEBI" id="CHEBI:90616"/>
        <dbReference type="EC" id="2.1.1.72"/>
    </reaction>
</comment>
<dbReference type="PRINTS" id="PR00507">
    <property type="entry name" value="N12N6MTFRASE"/>
</dbReference>
<dbReference type="InterPro" id="IPR029063">
    <property type="entry name" value="SAM-dependent_MTases_sf"/>
</dbReference>
<comment type="caution">
    <text evidence="10">The sequence shown here is derived from an EMBL/GenBank/DDBJ whole genome shotgun (WGS) entry which is preliminary data.</text>
</comment>
<proteinExistence type="inferred from homology"/>
<evidence type="ECO:0000256" key="6">
    <source>
        <dbReference type="ARBA" id="ARBA00022747"/>
    </source>
</evidence>
<dbReference type="Pfam" id="PF02384">
    <property type="entry name" value="N6_Mtase"/>
    <property type="match status" value="1"/>
</dbReference>
<dbReference type="Pfam" id="PF12161">
    <property type="entry name" value="HsdM_N"/>
    <property type="match status" value="1"/>
</dbReference>
<name>A0ABT1TD72_9GAMM</name>
<keyword evidence="5" id="KW-0949">S-adenosyl-L-methionine</keyword>
<feature type="domain" description="N6 adenine-specific DNA methyltransferase N-terminal" evidence="9">
    <location>
        <begin position="9"/>
        <end position="149"/>
    </location>
</feature>
<dbReference type="EC" id="2.1.1.72" evidence="2"/>
<dbReference type="EMBL" id="JANIBJ010000005">
    <property type="protein sequence ID" value="MCQ8103218.1"/>
    <property type="molecule type" value="Genomic_DNA"/>
</dbReference>